<name>A0A1R0XNU7_9BACL</name>
<dbReference type="InterPro" id="IPR050832">
    <property type="entry name" value="Bact_Acetyltransf"/>
</dbReference>
<sequence length="177" mass="19622">MSQKIIIREAENHDRDAIAEVILDAYHQYSKIMPEPLWLEYRKSLLDSVHGDAPIVRIIAELNEQIVGSALLFSSSETAYGKPELGIHSPILRLLAVSPSARGLGVATHLIHEAAKRSRELGAATLNLHTSEMMASAIKLYYRLGFKRAYETDLMNGETLVQGFQLDLLPLVRTTAG</sequence>
<dbReference type="InterPro" id="IPR016181">
    <property type="entry name" value="Acyl_CoA_acyltransferase"/>
</dbReference>
<dbReference type="AlphaFoldDB" id="A0A1R0XNU7"/>
<dbReference type="PANTHER" id="PTHR43877">
    <property type="entry name" value="AMINOALKYLPHOSPHONATE N-ACETYLTRANSFERASE-RELATED-RELATED"/>
    <property type="match status" value="1"/>
</dbReference>
<gene>
    <name evidence="4" type="ORF">BSK52_23445</name>
</gene>
<proteinExistence type="predicted"/>
<dbReference type="Gene3D" id="3.40.630.30">
    <property type="match status" value="1"/>
</dbReference>
<dbReference type="RefSeq" id="WP_076120880.1">
    <property type="nucleotide sequence ID" value="NZ_MPTC01000027.1"/>
</dbReference>
<accession>A0A1R0XNU7</accession>
<comment type="caution">
    <text evidence="4">The sequence shown here is derived from an EMBL/GenBank/DDBJ whole genome shotgun (WGS) entry which is preliminary data.</text>
</comment>
<dbReference type="EMBL" id="MPTC01000027">
    <property type="protein sequence ID" value="OMD36764.1"/>
    <property type="molecule type" value="Genomic_DNA"/>
</dbReference>
<reference evidence="4 5" key="1">
    <citation type="submission" date="2016-10" db="EMBL/GenBank/DDBJ databases">
        <title>Paenibacillus species isolates.</title>
        <authorList>
            <person name="Beno S.M."/>
        </authorList>
    </citation>
    <scope>NUCLEOTIDE SEQUENCE [LARGE SCALE GENOMIC DNA]</scope>
    <source>
        <strain evidence="4 5">FSL H7-0710</strain>
    </source>
</reference>
<feature type="domain" description="N-acetyltransferase" evidence="3">
    <location>
        <begin position="5"/>
        <end position="167"/>
    </location>
</feature>
<dbReference type="Pfam" id="PF00583">
    <property type="entry name" value="Acetyltransf_1"/>
    <property type="match status" value="1"/>
</dbReference>
<dbReference type="PROSITE" id="PS51186">
    <property type="entry name" value="GNAT"/>
    <property type="match status" value="1"/>
</dbReference>
<protein>
    <submittedName>
        <fullName evidence="4">GNAT family N-acetyltransferase</fullName>
    </submittedName>
</protein>
<evidence type="ECO:0000256" key="1">
    <source>
        <dbReference type="ARBA" id="ARBA00022679"/>
    </source>
</evidence>
<dbReference type="Proteomes" id="UP000187439">
    <property type="component" value="Unassembled WGS sequence"/>
</dbReference>
<dbReference type="GO" id="GO:0016747">
    <property type="term" value="F:acyltransferase activity, transferring groups other than amino-acyl groups"/>
    <property type="evidence" value="ECO:0007669"/>
    <property type="project" value="InterPro"/>
</dbReference>
<keyword evidence="2" id="KW-0012">Acyltransferase</keyword>
<evidence type="ECO:0000313" key="5">
    <source>
        <dbReference type="Proteomes" id="UP000187439"/>
    </source>
</evidence>
<evidence type="ECO:0000259" key="3">
    <source>
        <dbReference type="PROSITE" id="PS51186"/>
    </source>
</evidence>
<dbReference type="InterPro" id="IPR000182">
    <property type="entry name" value="GNAT_dom"/>
</dbReference>
<keyword evidence="1 4" id="KW-0808">Transferase</keyword>
<evidence type="ECO:0000313" key="4">
    <source>
        <dbReference type="EMBL" id="OMD36764.1"/>
    </source>
</evidence>
<dbReference type="SUPFAM" id="SSF55729">
    <property type="entry name" value="Acyl-CoA N-acyltransferases (Nat)"/>
    <property type="match status" value="1"/>
</dbReference>
<dbReference type="PANTHER" id="PTHR43877:SF2">
    <property type="entry name" value="AMINOALKYLPHOSPHONATE N-ACETYLTRANSFERASE-RELATED"/>
    <property type="match status" value="1"/>
</dbReference>
<evidence type="ECO:0000256" key="2">
    <source>
        <dbReference type="ARBA" id="ARBA00023315"/>
    </source>
</evidence>
<organism evidence="4 5">
    <name type="scientific">Paenibacillus odorifer</name>
    <dbReference type="NCBI Taxonomy" id="189426"/>
    <lineage>
        <taxon>Bacteria</taxon>
        <taxon>Bacillati</taxon>
        <taxon>Bacillota</taxon>
        <taxon>Bacilli</taxon>
        <taxon>Bacillales</taxon>
        <taxon>Paenibacillaceae</taxon>
        <taxon>Paenibacillus</taxon>
    </lineage>
</organism>
<dbReference type="CDD" id="cd04301">
    <property type="entry name" value="NAT_SF"/>
    <property type="match status" value="1"/>
</dbReference>
<dbReference type="OrthoDB" id="9803233at2"/>